<feature type="non-terminal residue" evidence="5">
    <location>
        <position position="1"/>
    </location>
</feature>
<keyword evidence="2" id="KW-0663">Pyridoxal phosphate</keyword>
<dbReference type="EMBL" id="UINC01017637">
    <property type="protein sequence ID" value="SVA73375.1"/>
    <property type="molecule type" value="Genomic_DNA"/>
</dbReference>
<dbReference type="GO" id="GO:0006567">
    <property type="term" value="P:L-threonine catabolic process"/>
    <property type="evidence" value="ECO:0007669"/>
    <property type="project" value="TreeGrafter"/>
</dbReference>
<organism evidence="5">
    <name type="scientific">marine metagenome</name>
    <dbReference type="NCBI Taxonomy" id="408172"/>
    <lineage>
        <taxon>unclassified sequences</taxon>
        <taxon>metagenomes</taxon>
        <taxon>ecological metagenomes</taxon>
    </lineage>
</organism>
<dbReference type="InterPro" id="IPR050147">
    <property type="entry name" value="Ser/Thr_Dehydratase"/>
</dbReference>
<evidence type="ECO:0000256" key="2">
    <source>
        <dbReference type="ARBA" id="ARBA00022898"/>
    </source>
</evidence>
<reference evidence="5" key="1">
    <citation type="submission" date="2018-05" db="EMBL/GenBank/DDBJ databases">
        <authorList>
            <person name="Lanie J.A."/>
            <person name="Ng W.-L."/>
            <person name="Kazmierczak K.M."/>
            <person name="Andrzejewski T.M."/>
            <person name="Davidsen T.M."/>
            <person name="Wayne K.J."/>
            <person name="Tettelin H."/>
            <person name="Glass J.I."/>
            <person name="Rusch D."/>
            <person name="Podicherti R."/>
            <person name="Tsui H.-C.T."/>
            <person name="Winkler M.E."/>
        </authorList>
    </citation>
    <scope>NUCLEOTIDE SEQUENCE</scope>
</reference>
<feature type="domain" description="Tryptophan synthase beta chain-like PALP" evidence="4">
    <location>
        <begin position="3"/>
        <end position="134"/>
    </location>
</feature>
<dbReference type="InterPro" id="IPR001926">
    <property type="entry name" value="TrpB-like_PALP"/>
</dbReference>
<dbReference type="SUPFAM" id="SSF53686">
    <property type="entry name" value="Tryptophan synthase beta subunit-like PLP-dependent enzymes"/>
    <property type="match status" value="1"/>
</dbReference>
<protein>
    <recommendedName>
        <fullName evidence="4">Tryptophan synthase beta chain-like PALP domain-containing protein</fullName>
    </recommendedName>
</protein>
<dbReference type="AlphaFoldDB" id="A0A381Y8R9"/>
<accession>A0A381Y8R9</accession>
<dbReference type="Gene3D" id="3.40.50.1100">
    <property type="match status" value="1"/>
</dbReference>
<evidence type="ECO:0000256" key="1">
    <source>
        <dbReference type="ARBA" id="ARBA00001933"/>
    </source>
</evidence>
<sequence length="146" mass="15413">LYLCCCGGGGLIAGTSTYLKYAFPNICSYSVEPEDFDDTKNSLEKGEIVCNSPSSRSICDALLAPQPGKLTFTINQSTLKGGLAVSEEEVKKTIITLAENLKIITEPGGAVAAAAVLHKKINVQNKNVVVMISGGNIDPEMFASLK</sequence>
<dbReference type="GO" id="GO:0009097">
    <property type="term" value="P:isoleucine biosynthetic process"/>
    <property type="evidence" value="ECO:0007669"/>
    <property type="project" value="TreeGrafter"/>
</dbReference>
<dbReference type="Pfam" id="PF00291">
    <property type="entry name" value="PALP"/>
    <property type="match status" value="1"/>
</dbReference>
<proteinExistence type="predicted"/>
<evidence type="ECO:0000259" key="4">
    <source>
        <dbReference type="Pfam" id="PF00291"/>
    </source>
</evidence>
<dbReference type="PANTHER" id="PTHR48078">
    <property type="entry name" value="THREONINE DEHYDRATASE, MITOCHONDRIAL-RELATED"/>
    <property type="match status" value="1"/>
</dbReference>
<gene>
    <name evidence="5" type="ORF">METZ01_LOCUS126229</name>
</gene>
<name>A0A381Y8R9_9ZZZZ</name>
<evidence type="ECO:0000313" key="5">
    <source>
        <dbReference type="EMBL" id="SVA73375.1"/>
    </source>
</evidence>
<evidence type="ECO:0000256" key="3">
    <source>
        <dbReference type="ARBA" id="ARBA00023239"/>
    </source>
</evidence>
<dbReference type="InterPro" id="IPR036052">
    <property type="entry name" value="TrpB-like_PALP_sf"/>
</dbReference>
<dbReference type="GO" id="GO:0006565">
    <property type="term" value="P:L-serine catabolic process"/>
    <property type="evidence" value="ECO:0007669"/>
    <property type="project" value="TreeGrafter"/>
</dbReference>
<dbReference type="PANTHER" id="PTHR48078:SF6">
    <property type="entry name" value="L-THREONINE DEHYDRATASE CATABOLIC TDCB"/>
    <property type="match status" value="1"/>
</dbReference>
<keyword evidence="3" id="KW-0456">Lyase</keyword>
<dbReference type="GO" id="GO:0003941">
    <property type="term" value="F:L-serine ammonia-lyase activity"/>
    <property type="evidence" value="ECO:0007669"/>
    <property type="project" value="TreeGrafter"/>
</dbReference>
<dbReference type="GO" id="GO:0004794">
    <property type="term" value="F:threonine deaminase activity"/>
    <property type="evidence" value="ECO:0007669"/>
    <property type="project" value="TreeGrafter"/>
</dbReference>
<comment type="cofactor">
    <cofactor evidence="1">
        <name>pyridoxal 5'-phosphate</name>
        <dbReference type="ChEBI" id="CHEBI:597326"/>
    </cofactor>
</comment>